<protein>
    <submittedName>
        <fullName evidence="10">2-octaprenyl-6-methoxyphenol hydroxylase / 2-octaprenyl-3-methyl-6-methoxy-1,4-benzoquinol hydroxylase</fullName>
        <ecNumber evidence="10">1.14.13.-</ecNumber>
    </submittedName>
</protein>
<dbReference type="Gene3D" id="3.50.50.60">
    <property type="entry name" value="FAD/NAD(P)-binding domain"/>
    <property type="match status" value="2"/>
</dbReference>
<dbReference type="NCBIfam" id="TIGR01988">
    <property type="entry name" value="Ubi-OHases"/>
    <property type="match status" value="1"/>
</dbReference>
<dbReference type="EMBL" id="UGHF01000001">
    <property type="protein sequence ID" value="STO59040.1"/>
    <property type="molecule type" value="Genomic_DNA"/>
</dbReference>
<dbReference type="GO" id="GO:0071949">
    <property type="term" value="F:FAD binding"/>
    <property type="evidence" value="ECO:0007669"/>
    <property type="project" value="InterPro"/>
</dbReference>
<dbReference type="SUPFAM" id="SSF51905">
    <property type="entry name" value="FAD/NAD(P)-binding domain"/>
    <property type="match status" value="1"/>
</dbReference>
<comment type="subunit">
    <text evidence="8">Component of the Ubi complex metabolon, which regroups five ubiquinone biosynthesis proteins (UbiE, UbiF, UbiG, UbiH and UbiI) and two accessory factors (UbiK and the lipid-binding protein UbiJ).</text>
</comment>
<feature type="domain" description="FAD-binding" evidence="9">
    <location>
        <begin position="144"/>
        <end position="345"/>
    </location>
</feature>
<dbReference type="NCBIfam" id="TIGR01984">
    <property type="entry name" value="UbiH"/>
    <property type="match status" value="1"/>
</dbReference>
<comment type="pathway">
    <text evidence="2">Cofactor biosynthesis; ubiquinone biosynthesis.</text>
</comment>
<proteinExistence type="inferred from homology"/>
<accession>A0A1V4B384</accession>
<dbReference type="Proteomes" id="UP000254329">
    <property type="component" value="Unassembled WGS sequence"/>
</dbReference>
<evidence type="ECO:0000256" key="6">
    <source>
        <dbReference type="ARBA" id="ARBA00023002"/>
    </source>
</evidence>
<dbReference type="PANTHER" id="PTHR43876">
    <property type="entry name" value="UBIQUINONE BIOSYNTHESIS MONOOXYGENASE COQ6, MITOCHONDRIAL"/>
    <property type="match status" value="1"/>
</dbReference>
<dbReference type="EC" id="1.14.13.-" evidence="10"/>
<dbReference type="PANTHER" id="PTHR43876:SF8">
    <property type="entry name" value="2-OCTAPRENYL-6-METHOXYPHENOL HYDROXYLASE"/>
    <property type="match status" value="1"/>
</dbReference>
<dbReference type="PRINTS" id="PR00420">
    <property type="entry name" value="RNGMNOXGNASE"/>
</dbReference>
<dbReference type="GO" id="GO:0008681">
    <property type="term" value="F:2-octaprenyl-6-methoxyphenol hydroxylase activity"/>
    <property type="evidence" value="ECO:0007669"/>
    <property type="project" value="InterPro"/>
</dbReference>
<evidence type="ECO:0000256" key="8">
    <source>
        <dbReference type="ARBA" id="ARBA00065734"/>
    </source>
</evidence>
<comment type="similarity">
    <text evidence="3">Belongs to the UbiH/COQ6 family.</text>
</comment>
<keyword evidence="11" id="KW-1185">Reference proteome</keyword>
<evidence type="ECO:0000313" key="10">
    <source>
        <dbReference type="EMBL" id="STO59040.1"/>
    </source>
</evidence>
<comment type="cofactor">
    <cofactor evidence="1">
        <name>FAD</name>
        <dbReference type="ChEBI" id="CHEBI:57692"/>
    </cofactor>
</comment>
<dbReference type="GO" id="GO:0110142">
    <property type="term" value="C:ubiquinone biosynthesis complex"/>
    <property type="evidence" value="ECO:0007669"/>
    <property type="project" value="UniProtKB-ARBA"/>
</dbReference>
<evidence type="ECO:0000256" key="2">
    <source>
        <dbReference type="ARBA" id="ARBA00004749"/>
    </source>
</evidence>
<keyword evidence="6 10" id="KW-0560">Oxidoreductase</keyword>
<dbReference type="UniPathway" id="UPA00232"/>
<dbReference type="NCBIfam" id="NF004356">
    <property type="entry name" value="PRK05732.1"/>
    <property type="match status" value="1"/>
</dbReference>
<evidence type="ECO:0000313" key="11">
    <source>
        <dbReference type="Proteomes" id="UP000254329"/>
    </source>
</evidence>
<dbReference type="Pfam" id="PF01494">
    <property type="entry name" value="FAD_binding_3"/>
    <property type="match status" value="1"/>
</dbReference>
<evidence type="ECO:0000256" key="7">
    <source>
        <dbReference type="ARBA" id="ARBA00023033"/>
    </source>
</evidence>
<dbReference type="FunFam" id="3.50.50.60:FF:000021">
    <property type="entry name" value="Ubiquinone biosynthesis monooxygenase COQ6"/>
    <property type="match status" value="1"/>
</dbReference>
<keyword evidence="4" id="KW-0285">Flavoprotein</keyword>
<dbReference type="STRING" id="733.B0186_02465"/>
<sequence>MHYDIIIVGGAMTGASLALALSSQTQGKIKIAVLEKQVPQQHQQSGFDARCIALSAGSCQRFNQILLANKQSLWQLLAPLCEPITHIHVSDRGHSGLAEFSAQEFHLTQLGAVIELNQAGVVLTQAMQDYDNIDYFAPVSIAHIERNADQVKIKLKDHRTLSTNLLVGADGTQSKVASAVGISQEIVREYQQTAIISNILVQQPHQNRAFERFTAEGPIALLPMQDNLMSLVWCVKNADEIMSLDDQQFLTRLQQRFGWRLGKLLECGKRFAYPLNLYKANQHIEERVALVGNACQTLHPVAGQGFNLGIRDVMSLANVVAQAYLQQQDWGEYQVLQKYAQQRQPDQSHIMGLTDGLLSIFANNVLPLQIGRNLGLMAFSQSSLLRQYFAKATLGWC</sequence>
<dbReference type="InterPro" id="IPR002938">
    <property type="entry name" value="FAD-bd"/>
</dbReference>
<dbReference type="PROSITE" id="PS01304">
    <property type="entry name" value="UBIH"/>
    <property type="match status" value="1"/>
</dbReference>
<evidence type="ECO:0000259" key="9">
    <source>
        <dbReference type="Pfam" id="PF01494"/>
    </source>
</evidence>
<dbReference type="AlphaFoldDB" id="A0A1V4B384"/>
<dbReference type="GO" id="GO:0006744">
    <property type="term" value="P:ubiquinone biosynthetic process"/>
    <property type="evidence" value="ECO:0007669"/>
    <property type="project" value="UniProtKB-UniPathway"/>
</dbReference>
<evidence type="ECO:0000256" key="4">
    <source>
        <dbReference type="ARBA" id="ARBA00022630"/>
    </source>
</evidence>
<name>A0A1V4B384_9PAST</name>
<dbReference type="InterPro" id="IPR051205">
    <property type="entry name" value="UbiH/COQ6_monooxygenase"/>
</dbReference>
<dbReference type="InterPro" id="IPR018168">
    <property type="entry name" value="Ubi_Hdrlase_CS"/>
</dbReference>
<dbReference type="InterPro" id="IPR036188">
    <property type="entry name" value="FAD/NAD-bd_sf"/>
</dbReference>
<evidence type="ECO:0000256" key="3">
    <source>
        <dbReference type="ARBA" id="ARBA00005349"/>
    </source>
</evidence>
<organism evidence="10 11">
    <name type="scientific">Canicola haemoglobinophilus</name>
    <dbReference type="NCBI Taxonomy" id="733"/>
    <lineage>
        <taxon>Bacteria</taxon>
        <taxon>Pseudomonadati</taxon>
        <taxon>Pseudomonadota</taxon>
        <taxon>Gammaproteobacteria</taxon>
        <taxon>Pasteurellales</taxon>
        <taxon>Pasteurellaceae</taxon>
        <taxon>Canicola</taxon>
    </lineage>
</organism>
<gene>
    <name evidence="10" type="primary">ubiH</name>
    <name evidence="10" type="ORF">NCTC1659_00263</name>
</gene>
<evidence type="ECO:0000256" key="5">
    <source>
        <dbReference type="ARBA" id="ARBA00022827"/>
    </source>
</evidence>
<keyword evidence="5" id="KW-0274">FAD</keyword>
<dbReference type="InterPro" id="IPR010971">
    <property type="entry name" value="UbiH/COQ6"/>
</dbReference>
<keyword evidence="7" id="KW-0503">Monooxygenase</keyword>
<dbReference type="RefSeq" id="WP_078217816.1">
    <property type="nucleotide sequence ID" value="NZ_MUXZ01000006.1"/>
</dbReference>
<evidence type="ECO:0000256" key="1">
    <source>
        <dbReference type="ARBA" id="ARBA00001974"/>
    </source>
</evidence>
<dbReference type="InterPro" id="IPR011295">
    <property type="entry name" value="UbiH"/>
</dbReference>
<reference evidence="10 11" key="1">
    <citation type="submission" date="2018-06" db="EMBL/GenBank/DDBJ databases">
        <authorList>
            <consortium name="Pathogen Informatics"/>
            <person name="Doyle S."/>
        </authorList>
    </citation>
    <scope>NUCLEOTIDE SEQUENCE [LARGE SCALE GENOMIC DNA]</scope>
    <source>
        <strain evidence="10 11">NCTC1659</strain>
    </source>
</reference>